<evidence type="ECO:0000313" key="2">
    <source>
        <dbReference type="EMBL" id="RXR05152.1"/>
    </source>
</evidence>
<dbReference type="RefSeq" id="WP_129471156.1">
    <property type="nucleotide sequence ID" value="NZ_SAWZ01000005.1"/>
</dbReference>
<keyword evidence="3" id="KW-1185">Reference proteome</keyword>
<comment type="caution">
    <text evidence="2">The sequence shown here is derived from an EMBL/GenBank/DDBJ whole genome shotgun (WGS) entry which is preliminary data.</text>
</comment>
<keyword evidence="1" id="KW-0732">Signal</keyword>
<evidence type="ECO:0000256" key="1">
    <source>
        <dbReference type="SAM" id="SignalP"/>
    </source>
</evidence>
<dbReference type="AlphaFoldDB" id="A0A4Q1JTZ9"/>
<sequence length="251" mass="26249">MKAFALVGAACALFVAGISSSFAQVKMCDSMESRALPVGTTPQANPDGSLSVTVPEGWFIFTEEQGRWTSTPTAIVRGSCPGGSGCSSTLLPSGQTSCAMDSDCTQCNRSGSSAIYPVREDLVGVTFASKDEVESLPRADARLMTIPEIRKDLLAFKRALGIANEAEGRETVWIRLYGYVAPMDVPDGYEVPMSSSATKNIALGLLAAQSIQTPAAALKCSCNSGGSCKLESNFGVKVCNASNCADCSMSH</sequence>
<dbReference type="OrthoDB" id="6057520at2"/>
<dbReference type="EMBL" id="SAWZ01000005">
    <property type="protein sequence ID" value="RXR05152.1"/>
    <property type="molecule type" value="Genomic_DNA"/>
</dbReference>
<protein>
    <submittedName>
        <fullName evidence="2">Uncharacterized protein</fullName>
    </submittedName>
</protein>
<accession>A0A4Q1JTZ9</accession>
<reference evidence="2 3" key="1">
    <citation type="submission" date="2019-01" db="EMBL/GenBank/DDBJ databases">
        <title>Pseudoxanthomonas composti sp. nov., isolated from compost.</title>
        <authorList>
            <person name="Yang G."/>
        </authorList>
    </citation>
    <scope>NUCLEOTIDE SEQUENCE [LARGE SCALE GENOMIC DNA]</scope>
    <source>
        <strain evidence="2 3">GSS15</strain>
    </source>
</reference>
<evidence type="ECO:0000313" key="3">
    <source>
        <dbReference type="Proteomes" id="UP000289784"/>
    </source>
</evidence>
<dbReference type="Proteomes" id="UP000289784">
    <property type="component" value="Unassembled WGS sequence"/>
</dbReference>
<gene>
    <name evidence="2" type="ORF">EPA99_10325</name>
</gene>
<feature type="signal peptide" evidence="1">
    <location>
        <begin position="1"/>
        <end position="23"/>
    </location>
</feature>
<proteinExistence type="predicted"/>
<organism evidence="2 3">
    <name type="scientific">Pseudoxanthomonas composti</name>
    <dbReference type="NCBI Taxonomy" id="2137479"/>
    <lineage>
        <taxon>Bacteria</taxon>
        <taxon>Pseudomonadati</taxon>
        <taxon>Pseudomonadota</taxon>
        <taxon>Gammaproteobacteria</taxon>
        <taxon>Lysobacterales</taxon>
        <taxon>Lysobacteraceae</taxon>
        <taxon>Pseudoxanthomonas</taxon>
    </lineage>
</organism>
<name>A0A4Q1JTZ9_9GAMM</name>
<feature type="chain" id="PRO_5020834941" evidence="1">
    <location>
        <begin position="24"/>
        <end position="251"/>
    </location>
</feature>